<organism evidence="1 2">
    <name type="scientific">Duganella lactea</name>
    <dbReference type="NCBI Taxonomy" id="2692173"/>
    <lineage>
        <taxon>Bacteria</taxon>
        <taxon>Pseudomonadati</taxon>
        <taxon>Pseudomonadota</taxon>
        <taxon>Betaproteobacteria</taxon>
        <taxon>Burkholderiales</taxon>
        <taxon>Oxalobacteraceae</taxon>
        <taxon>Telluria group</taxon>
        <taxon>Duganella</taxon>
    </lineage>
</organism>
<dbReference type="AlphaFoldDB" id="A0A6L8MPH2"/>
<protein>
    <submittedName>
        <fullName evidence="1">Uncharacterized protein</fullName>
    </submittedName>
</protein>
<proteinExistence type="predicted"/>
<reference evidence="1 2" key="1">
    <citation type="submission" date="2019-12" db="EMBL/GenBank/DDBJ databases">
        <title>Novel species isolated from a subtropical stream in China.</title>
        <authorList>
            <person name="Lu H."/>
        </authorList>
    </citation>
    <scope>NUCLEOTIDE SEQUENCE [LARGE SCALE GENOMIC DNA]</scope>
    <source>
        <strain evidence="1 2">FT50W</strain>
    </source>
</reference>
<comment type="caution">
    <text evidence="1">The sequence shown here is derived from an EMBL/GenBank/DDBJ whole genome shotgun (WGS) entry which is preliminary data.</text>
</comment>
<name>A0A6L8MPH2_9BURK</name>
<gene>
    <name evidence="1" type="ORF">GTP44_05810</name>
</gene>
<sequence length="76" mass="8664">MRRKPRINRFDGSAKKSKIFRRNPKVLQKAAVTGLDVAKKSRFAALFFDSKGMYFGTCIPQETFAAQAYKLICECL</sequence>
<dbReference type="EMBL" id="WWCP01000004">
    <property type="protein sequence ID" value="MYM81468.1"/>
    <property type="molecule type" value="Genomic_DNA"/>
</dbReference>
<accession>A0A6L8MPH2</accession>
<evidence type="ECO:0000313" key="2">
    <source>
        <dbReference type="Proteomes" id="UP000474565"/>
    </source>
</evidence>
<dbReference type="Proteomes" id="UP000474565">
    <property type="component" value="Unassembled WGS sequence"/>
</dbReference>
<dbReference type="RefSeq" id="WP_161018689.1">
    <property type="nucleotide sequence ID" value="NZ_WWCP01000004.1"/>
</dbReference>
<evidence type="ECO:0000313" key="1">
    <source>
        <dbReference type="EMBL" id="MYM81468.1"/>
    </source>
</evidence>